<evidence type="ECO:0000256" key="1">
    <source>
        <dbReference type="ARBA" id="ARBA00044953"/>
    </source>
</evidence>
<dbReference type="Pfam" id="PF10223">
    <property type="entry name" value="Menorin_N"/>
    <property type="match status" value="1"/>
</dbReference>
<sequence length="279" mass="30141">MAAEQSAVSAVSAARPPPVVPLLPRGRDGAALRAVPLGAAGAPSEAAVEHFLKAGRLAARDGAEIRWWHAANSRRRAREAARSAVHMVEADVLLRGGRGGDGDPIMAHPPETDSDITLQEWLEEMAGTDKGIKLDFKSLDAVRPSLELLQLVKPCLERPVWLNADVLPGPNGINAVVDAEGFLEIVTSFFPDVTLSLGWTTGWHPEQHNEGMNYQFSTAKLPDATSWSLLSQKQVLDATGRMTENMHVMTAEQCCQSSKADRLGMDTKLAQDTGRRVNP</sequence>
<evidence type="ECO:0000259" key="2">
    <source>
        <dbReference type="Pfam" id="PF10223"/>
    </source>
</evidence>
<evidence type="ECO:0000313" key="3">
    <source>
        <dbReference type="Ensembl" id="ENSGALP00010009614.1"/>
    </source>
</evidence>
<proteinExistence type="evidence at protein level"/>
<dbReference type="OrthoDB" id="413402at2759"/>
<dbReference type="GeneTree" id="ENSGT00530000063681"/>
<dbReference type="Ensembl" id="ENSGALT00010017369.1">
    <property type="protein sequence ID" value="ENSGALP00010009614.1"/>
    <property type="gene ID" value="ENSGALG00010007277.1"/>
</dbReference>
<protein>
    <submittedName>
        <fullName evidence="3">Family with sequence similarity 151 member B</fullName>
    </submittedName>
</protein>
<evidence type="ECO:0007829" key="5">
    <source>
        <dbReference type="PeptideAtlas" id="A0A8V0XX71"/>
    </source>
</evidence>
<dbReference type="PANTHER" id="PTHR21184">
    <property type="entry name" value="MENORIN (DENDRITIC BRANCHING PROTEIN)"/>
    <property type="match status" value="1"/>
</dbReference>
<reference evidence="3" key="1">
    <citation type="submission" date="2020-11" db="EMBL/GenBank/DDBJ databases">
        <title>Gallus gallus (Chicken) genome, bGalGal1, GRCg7b, maternal haplotype autosomes + Z &amp; W.</title>
        <authorList>
            <person name="Warren W."/>
            <person name="Formenti G."/>
            <person name="Fedrigo O."/>
            <person name="Haase B."/>
            <person name="Mountcastle J."/>
            <person name="Balacco J."/>
            <person name="Tracey A."/>
            <person name="Schneider V."/>
            <person name="Okimoto R."/>
            <person name="Cheng H."/>
            <person name="Hawken R."/>
            <person name="Howe K."/>
            <person name="Jarvis E.D."/>
        </authorList>
    </citation>
    <scope>NUCLEOTIDE SEQUENCE [LARGE SCALE GENOMIC DNA]</scope>
    <source>
        <strain evidence="3">Broiler</strain>
    </source>
</reference>
<dbReference type="GO" id="GO:0005615">
    <property type="term" value="C:extracellular space"/>
    <property type="evidence" value="ECO:0000318"/>
    <property type="project" value="GO_Central"/>
</dbReference>
<reference evidence="3" key="2">
    <citation type="submission" date="2025-08" db="UniProtKB">
        <authorList>
            <consortium name="Ensembl"/>
        </authorList>
    </citation>
    <scope>IDENTIFICATION</scope>
    <source>
        <strain evidence="3">broiler</strain>
    </source>
</reference>
<reference evidence="3" key="3">
    <citation type="submission" date="2025-09" db="UniProtKB">
        <authorList>
            <consortium name="Ensembl"/>
        </authorList>
    </citation>
    <scope>IDENTIFICATION</scope>
    <source>
        <strain evidence="3">broiler</strain>
    </source>
</reference>
<evidence type="ECO:0000313" key="4">
    <source>
        <dbReference type="Proteomes" id="UP000000539"/>
    </source>
</evidence>
<keyword evidence="4" id="KW-1185">Reference proteome</keyword>
<name>A0A8V0XX71_CHICK</name>
<comment type="similarity">
    <text evidence="1">Belongs to the menorin family.</text>
</comment>
<dbReference type="PANTHER" id="PTHR21184:SF3">
    <property type="entry name" value="PROTEIN FAM151B"/>
    <property type="match status" value="1"/>
</dbReference>
<dbReference type="InterPro" id="IPR019356">
    <property type="entry name" value="Menorin_dom"/>
</dbReference>
<keyword evidence="5" id="KW-1267">Proteomics identification</keyword>
<dbReference type="GO" id="GO:0042461">
    <property type="term" value="P:photoreceptor cell development"/>
    <property type="evidence" value="ECO:0007669"/>
    <property type="project" value="Ensembl"/>
</dbReference>
<dbReference type="Proteomes" id="UP000000539">
    <property type="component" value="Chromosome Z"/>
</dbReference>
<dbReference type="AlphaFoldDB" id="A0A8V0XX71"/>
<feature type="domain" description="Menorin-like" evidence="2">
    <location>
        <begin position="61"/>
        <end position="215"/>
    </location>
</feature>
<gene>
    <name evidence="3" type="primary">FAM151BL</name>
</gene>
<accession>A0A8V0XX71</accession>
<organism evidence="3 4">
    <name type="scientific">Gallus gallus</name>
    <name type="common">Chicken</name>
    <dbReference type="NCBI Taxonomy" id="9031"/>
    <lineage>
        <taxon>Eukaryota</taxon>
        <taxon>Metazoa</taxon>
        <taxon>Chordata</taxon>
        <taxon>Craniata</taxon>
        <taxon>Vertebrata</taxon>
        <taxon>Euteleostomi</taxon>
        <taxon>Archelosauria</taxon>
        <taxon>Archosauria</taxon>
        <taxon>Dinosauria</taxon>
        <taxon>Saurischia</taxon>
        <taxon>Theropoda</taxon>
        <taxon>Coelurosauria</taxon>
        <taxon>Aves</taxon>
        <taxon>Neognathae</taxon>
        <taxon>Galloanserae</taxon>
        <taxon>Galliformes</taxon>
        <taxon>Phasianidae</taxon>
        <taxon>Phasianinae</taxon>
        <taxon>Gallus</taxon>
    </lineage>
</organism>